<dbReference type="RefSeq" id="XP_044955705.1">
    <property type="nucleotide sequence ID" value="XM_045099770.1"/>
</dbReference>
<dbReference type="OrthoDB" id="10345721at2759"/>
<dbReference type="OMA" id="EDYMENL"/>
<evidence type="ECO:0000313" key="1">
    <source>
        <dbReference type="EMBL" id="BAK03735.1"/>
    </source>
</evidence>
<dbReference type="AlphaFoldDB" id="F2E8R3"/>
<dbReference type="EMBL" id="AK372537">
    <property type="protein sequence ID" value="BAK03735.1"/>
    <property type="molecule type" value="mRNA"/>
</dbReference>
<dbReference type="InParanoid" id="F2E8R3"/>
<dbReference type="PANTHER" id="PTHR45125">
    <property type="entry name" value="F21J9.4-RELATED"/>
    <property type="match status" value="1"/>
</dbReference>
<dbReference type="GeneID" id="123406283"/>
<accession>F2E8R3</accession>
<protein>
    <submittedName>
        <fullName evidence="1">Predicted protein</fullName>
    </submittedName>
</protein>
<reference evidence="1" key="1">
    <citation type="journal article" date="2011" name="Plant Physiol.">
        <title>Comprehensive sequence analysis of 24,783 barley full-length cDNAs derived from 12 clone libraries.</title>
        <authorList>
            <person name="Matsumoto T."/>
            <person name="Tanaka T."/>
            <person name="Sakai H."/>
            <person name="Amano N."/>
            <person name="Kanamori H."/>
            <person name="Kurita K."/>
            <person name="Kikuta A."/>
            <person name="Kamiya K."/>
            <person name="Yamamoto M."/>
            <person name="Ikawa H."/>
            <person name="Fujii N."/>
            <person name="Hori K."/>
            <person name="Itoh T."/>
            <person name="Sato K."/>
        </authorList>
    </citation>
    <scope>NUCLEOTIDE SEQUENCE</scope>
    <source>
        <tissue evidence="1">Flower</tissue>
    </source>
</reference>
<dbReference type="PANTHER" id="PTHR45125:SF3">
    <property type="entry name" value="NO-APICAL-MERISTEM-ASSOCIATED CARBOXY-TERMINAL DOMAIN PROTEIN"/>
    <property type="match status" value="1"/>
</dbReference>
<sequence length="191" mass="20890">MPGFHVFLQASRLSGECSLEVSVVAPSTPAPASIDLNVTPVAGGSSFGGARKRPRQMRAGVLPYACNMFDGMPAAGDEDYMENLIFEDDTPAAGYDPDETQSQDGRGAFTLSTFDQDQAAFMRDQVGVDLDGFPLDHEFLEDYGQEEEDECDIEGEPLFEDELANQAAWAKPKRKSKQTKTYTVTEDKVLC</sequence>
<organism evidence="1">
    <name type="scientific">Hordeum vulgare subsp. vulgare</name>
    <name type="common">Domesticated barley</name>
    <dbReference type="NCBI Taxonomy" id="112509"/>
    <lineage>
        <taxon>Eukaryota</taxon>
        <taxon>Viridiplantae</taxon>
        <taxon>Streptophyta</taxon>
        <taxon>Embryophyta</taxon>
        <taxon>Tracheophyta</taxon>
        <taxon>Spermatophyta</taxon>
        <taxon>Magnoliopsida</taxon>
        <taxon>Liliopsida</taxon>
        <taxon>Poales</taxon>
        <taxon>Poaceae</taxon>
        <taxon>BOP clade</taxon>
        <taxon>Pooideae</taxon>
        <taxon>Triticodae</taxon>
        <taxon>Triticeae</taxon>
        <taxon>Hordeinae</taxon>
        <taxon>Hordeum</taxon>
    </lineage>
</organism>
<proteinExistence type="evidence at transcript level"/>
<dbReference type="KEGG" id="hvg:123406283"/>
<name>F2E8R3_HORVV</name>